<dbReference type="HOGENOM" id="CLU_066886_2_1_1"/>
<dbReference type="Gene3D" id="3.40.30.10">
    <property type="entry name" value="Glutaredoxin"/>
    <property type="match status" value="1"/>
</dbReference>
<evidence type="ECO:0000313" key="4">
    <source>
        <dbReference type="EMBL" id="EDS35506.1"/>
    </source>
</evidence>
<dbReference type="AlphaFoldDB" id="B0W5M3"/>
<evidence type="ECO:0000313" key="5">
    <source>
        <dbReference type="EnsemblMetazoa" id="CPIJ002338-PA"/>
    </source>
</evidence>
<evidence type="ECO:0000313" key="6">
    <source>
        <dbReference type="Proteomes" id="UP000002320"/>
    </source>
</evidence>
<organism>
    <name type="scientific">Culex quinquefasciatus</name>
    <name type="common">Southern house mosquito</name>
    <name type="synonym">Culex pungens</name>
    <dbReference type="NCBI Taxonomy" id="7176"/>
    <lineage>
        <taxon>Eukaryota</taxon>
        <taxon>Metazoa</taxon>
        <taxon>Ecdysozoa</taxon>
        <taxon>Arthropoda</taxon>
        <taxon>Hexapoda</taxon>
        <taxon>Insecta</taxon>
        <taxon>Pterygota</taxon>
        <taxon>Neoptera</taxon>
        <taxon>Endopterygota</taxon>
        <taxon>Diptera</taxon>
        <taxon>Nematocera</taxon>
        <taxon>Culicoidea</taxon>
        <taxon>Culicidae</taxon>
        <taxon>Culicinae</taxon>
        <taxon>Culicini</taxon>
        <taxon>Culex</taxon>
        <taxon>Culex</taxon>
    </lineage>
</organism>
<keyword evidence="6" id="KW-1185">Reference proteome</keyword>
<accession>B0W5M3</accession>
<feature type="chain" id="PRO_5014566502" description="Gamma-interferon inducible lysosomal thiol reductase" evidence="3">
    <location>
        <begin position="20"/>
        <end position="203"/>
    </location>
</feature>
<dbReference type="InterPro" id="IPR004911">
    <property type="entry name" value="Interferon-induced_GILT"/>
</dbReference>
<dbReference type="OMA" id="AQMCKAY"/>
<dbReference type="EnsemblMetazoa" id="CPIJ002338-RA">
    <property type="protein sequence ID" value="CPIJ002338-PA"/>
    <property type="gene ID" value="CPIJ002338"/>
</dbReference>
<dbReference type="Proteomes" id="UP000002320">
    <property type="component" value="Unassembled WGS sequence"/>
</dbReference>
<evidence type="ECO:0000256" key="1">
    <source>
        <dbReference type="ARBA" id="ARBA00005679"/>
    </source>
</evidence>
<dbReference type="KEGG" id="cqu:CpipJ_CPIJ002338"/>
<dbReference type="OrthoDB" id="958254at2759"/>
<dbReference type="Pfam" id="PF03227">
    <property type="entry name" value="GILT"/>
    <property type="match status" value="1"/>
</dbReference>
<feature type="signal peptide" evidence="3">
    <location>
        <begin position="1"/>
        <end position="19"/>
    </location>
</feature>
<evidence type="ECO:0000256" key="3">
    <source>
        <dbReference type="SAM" id="SignalP"/>
    </source>
</evidence>
<reference evidence="4" key="1">
    <citation type="submission" date="2007-03" db="EMBL/GenBank/DDBJ databases">
        <title>Annotation of Culex pipiens quinquefasciatus.</title>
        <authorList>
            <consortium name="The Broad Institute Genome Sequencing Platform"/>
            <person name="Atkinson P.W."/>
            <person name="Hemingway J."/>
            <person name="Christensen B.M."/>
            <person name="Higgs S."/>
            <person name="Kodira C."/>
            <person name="Hannick L."/>
            <person name="Megy K."/>
            <person name="O'Leary S."/>
            <person name="Pearson M."/>
            <person name="Haas B.J."/>
            <person name="Mauceli E."/>
            <person name="Wortman J.R."/>
            <person name="Lee N.H."/>
            <person name="Guigo R."/>
            <person name="Stanke M."/>
            <person name="Alvarado L."/>
            <person name="Amedeo P."/>
            <person name="Antoine C.H."/>
            <person name="Arensburger P."/>
            <person name="Bidwell S.L."/>
            <person name="Crawford M."/>
            <person name="Camaro F."/>
            <person name="Devon K."/>
            <person name="Engels R."/>
            <person name="Hammond M."/>
            <person name="Howarth C."/>
            <person name="Koehrsen M."/>
            <person name="Lawson D."/>
            <person name="Montgomery P."/>
            <person name="Nene V."/>
            <person name="Nusbaum C."/>
            <person name="Puiu D."/>
            <person name="Romero-Severson J."/>
            <person name="Severson D.W."/>
            <person name="Shumway M."/>
            <person name="Sisk P."/>
            <person name="Stolte C."/>
            <person name="Zeng Q."/>
            <person name="Eisenstadt E."/>
            <person name="Fraser-Liggett C."/>
            <person name="Strausberg R."/>
            <person name="Galagan J."/>
            <person name="Birren B."/>
            <person name="Collins F.H."/>
        </authorList>
    </citation>
    <scope>NUCLEOTIDE SEQUENCE [LARGE SCALE GENOMIC DNA]</scope>
    <source>
        <strain evidence="4">JHB</strain>
    </source>
</reference>
<dbReference type="VEuPathDB" id="VectorBase:CQUJHB012611"/>
<dbReference type="EMBL" id="DS231843">
    <property type="protein sequence ID" value="EDS35506.1"/>
    <property type="molecule type" value="Genomic_DNA"/>
</dbReference>
<keyword evidence="2" id="KW-0325">Glycoprotein</keyword>
<reference evidence="5" key="2">
    <citation type="submission" date="2021-02" db="UniProtKB">
        <authorList>
            <consortium name="EnsemblMetazoa"/>
        </authorList>
    </citation>
    <scope>IDENTIFICATION</scope>
    <source>
        <strain evidence="5">JHB</strain>
    </source>
</reference>
<dbReference type="InParanoid" id="B0W5M3"/>
<dbReference type="eggNOG" id="KOG3160">
    <property type="taxonomic scope" value="Eukaryota"/>
</dbReference>
<sequence length="203" mass="22898">MKRVVSVLFVLTAVTAVNTAVLGAAANRVKVTLYYEHLCPDSIRWVSAQLVPNYNALRDFMEIEFIPFGKAKSINGGESFQCQHGPKECQGNMLQACVLHYLPEQQDRQVSYVTCQMNFNADPAGWQCAEQSEANLQSVRNCDEGVLRTQLLLEAERRTQQIPLTFVPTIVFNGKFDQTLQDRALKDFREVMCELTNKKVTGC</sequence>
<proteinExistence type="inferred from homology"/>
<gene>
    <name evidence="5" type="primary">6033579</name>
    <name evidence="4" type="ORF">CpipJ_CPIJ002338</name>
</gene>
<name>B0W5M3_CULQU</name>
<dbReference type="PANTHER" id="PTHR13234">
    <property type="entry name" value="GAMMA-INTERFERON INDUCIBLE LYSOSOMAL THIOL REDUCTASE GILT"/>
    <property type="match status" value="1"/>
</dbReference>
<evidence type="ECO:0008006" key="7">
    <source>
        <dbReference type="Google" id="ProtNLM"/>
    </source>
</evidence>
<protein>
    <recommendedName>
        <fullName evidence="7">Gamma-interferon inducible lysosomal thiol reductase</fullName>
    </recommendedName>
</protein>
<comment type="similarity">
    <text evidence="1">Belongs to the GILT family.</text>
</comment>
<dbReference type="GO" id="GO:0016671">
    <property type="term" value="F:oxidoreductase activity, acting on a sulfur group of donors, disulfide as acceptor"/>
    <property type="evidence" value="ECO:0007669"/>
    <property type="project" value="InterPro"/>
</dbReference>
<keyword evidence="3" id="KW-0732">Signal</keyword>
<dbReference type="VEuPathDB" id="VectorBase:CPIJ002338"/>
<evidence type="ECO:0000256" key="2">
    <source>
        <dbReference type="ARBA" id="ARBA00023180"/>
    </source>
</evidence>
<dbReference type="PANTHER" id="PTHR13234:SF68">
    <property type="entry name" value="GH19763P"/>
    <property type="match status" value="1"/>
</dbReference>